<evidence type="ECO:0000313" key="2">
    <source>
        <dbReference type="EMBL" id="JAD39749.1"/>
    </source>
</evidence>
<keyword evidence="1" id="KW-0472">Membrane</keyword>
<organism evidence="2">
    <name type="scientific">Arundo donax</name>
    <name type="common">Giant reed</name>
    <name type="synonym">Donax arundinaceus</name>
    <dbReference type="NCBI Taxonomy" id="35708"/>
    <lineage>
        <taxon>Eukaryota</taxon>
        <taxon>Viridiplantae</taxon>
        <taxon>Streptophyta</taxon>
        <taxon>Embryophyta</taxon>
        <taxon>Tracheophyta</taxon>
        <taxon>Spermatophyta</taxon>
        <taxon>Magnoliopsida</taxon>
        <taxon>Liliopsida</taxon>
        <taxon>Poales</taxon>
        <taxon>Poaceae</taxon>
        <taxon>PACMAD clade</taxon>
        <taxon>Arundinoideae</taxon>
        <taxon>Arundineae</taxon>
        <taxon>Arundo</taxon>
    </lineage>
</organism>
<dbReference type="AlphaFoldDB" id="A0A0A8ZK10"/>
<proteinExistence type="predicted"/>
<dbReference type="EMBL" id="GBRH01258146">
    <property type="protein sequence ID" value="JAD39749.1"/>
    <property type="molecule type" value="Transcribed_RNA"/>
</dbReference>
<keyword evidence="1" id="KW-1133">Transmembrane helix</keyword>
<keyword evidence="1" id="KW-0812">Transmembrane</keyword>
<reference evidence="2" key="2">
    <citation type="journal article" date="2015" name="Data Brief">
        <title>Shoot transcriptome of the giant reed, Arundo donax.</title>
        <authorList>
            <person name="Barrero R.A."/>
            <person name="Guerrero F.D."/>
            <person name="Moolhuijzen P."/>
            <person name="Goolsby J.A."/>
            <person name="Tidwell J."/>
            <person name="Bellgard S.E."/>
            <person name="Bellgard M.I."/>
        </authorList>
    </citation>
    <scope>NUCLEOTIDE SEQUENCE</scope>
    <source>
        <tissue evidence="2">Shoot tissue taken approximately 20 cm above the soil surface</tissue>
    </source>
</reference>
<protein>
    <submittedName>
        <fullName evidence="2">Uncharacterized protein</fullName>
    </submittedName>
</protein>
<sequence>MTIQLCCIFHKCIDVLIVPILIFMFIKRILYYNMKQCDMISLMQTDRMYLFSLPSIQFRTSY</sequence>
<accession>A0A0A8ZK10</accession>
<name>A0A0A8ZK10_ARUDO</name>
<reference evidence="2" key="1">
    <citation type="submission" date="2014-09" db="EMBL/GenBank/DDBJ databases">
        <authorList>
            <person name="Magalhaes I.L.F."/>
            <person name="Oliveira U."/>
            <person name="Santos F.R."/>
            <person name="Vidigal T.H.D.A."/>
            <person name="Brescovit A.D."/>
            <person name="Santos A.J."/>
        </authorList>
    </citation>
    <scope>NUCLEOTIDE SEQUENCE</scope>
    <source>
        <tissue evidence="2">Shoot tissue taken approximately 20 cm above the soil surface</tissue>
    </source>
</reference>
<feature type="transmembrane region" description="Helical" evidence="1">
    <location>
        <begin position="12"/>
        <end position="31"/>
    </location>
</feature>
<evidence type="ECO:0000256" key="1">
    <source>
        <dbReference type="SAM" id="Phobius"/>
    </source>
</evidence>